<evidence type="ECO:0000313" key="5">
    <source>
        <dbReference type="EMBL" id="NVH59181.1"/>
    </source>
</evidence>
<proteinExistence type="predicted"/>
<comment type="caution">
    <text evidence="5">The sequence shown here is derived from an EMBL/GenBank/DDBJ whole genome shotgun (WGS) entry which is preliminary data.</text>
</comment>
<evidence type="ECO:0000256" key="2">
    <source>
        <dbReference type="ARBA" id="ARBA00022679"/>
    </source>
</evidence>
<keyword evidence="6" id="KW-1185">Reference proteome</keyword>
<keyword evidence="2 5" id="KW-0808">Transferase</keyword>
<dbReference type="AlphaFoldDB" id="A0A850HMS6"/>
<dbReference type="Pfam" id="PF00535">
    <property type="entry name" value="Glycos_transf_2"/>
    <property type="match status" value="1"/>
</dbReference>
<reference evidence="5" key="2">
    <citation type="submission" date="2020-02" db="EMBL/GenBank/DDBJ databases">
        <authorList>
            <person name="Littmann E."/>
            <person name="Sorbara M."/>
        </authorList>
    </citation>
    <scope>NUCLEOTIDE SEQUENCE</scope>
    <source>
        <strain evidence="5">MSK.17.11</strain>
        <strain evidence="4">MSK.17.38</strain>
    </source>
</reference>
<reference evidence="6 7" key="1">
    <citation type="journal article" date="2020" name="Cell Host Microbe">
        <title>Functional and Genomic Variation between Human-Derived Isolates of Lachnospiraceae Reveals Inter- and Intra-Species Diversity.</title>
        <authorList>
            <person name="Sorbara M.T."/>
            <person name="Littmann E.R."/>
            <person name="Fontana E."/>
            <person name="Moody T.U."/>
            <person name="Kohout C.E."/>
            <person name="Gjonbalaj M."/>
            <person name="Eaton V."/>
            <person name="Seok R."/>
            <person name="Leiner I.M."/>
            <person name="Pamer E.G."/>
        </authorList>
    </citation>
    <scope>NUCLEOTIDE SEQUENCE [LARGE SCALE GENOMIC DNA]</scope>
    <source>
        <strain evidence="5 6">MSK.17.11</strain>
        <strain evidence="4 7">MSK.17.38</strain>
    </source>
</reference>
<dbReference type="CDD" id="cd00761">
    <property type="entry name" value="Glyco_tranf_GTA_type"/>
    <property type="match status" value="1"/>
</dbReference>
<dbReference type="Proteomes" id="UP000701680">
    <property type="component" value="Unassembled WGS sequence"/>
</dbReference>
<protein>
    <submittedName>
        <fullName evidence="5">Glycosyltransferase family 2 protein</fullName>
    </submittedName>
</protein>
<dbReference type="InterPro" id="IPR001173">
    <property type="entry name" value="Glyco_trans_2-like"/>
</dbReference>
<evidence type="ECO:0000259" key="3">
    <source>
        <dbReference type="Pfam" id="PF00535"/>
    </source>
</evidence>
<dbReference type="Proteomes" id="UP000528555">
    <property type="component" value="Unassembled WGS sequence"/>
</dbReference>
<accession>A0A850HMS6</accession>
<dbReference type="Gene3D" id="3.90.550.10">
    <property type="entry name" value="Spore Coat Polysaccharide Biosynthesis Protein SpsA, Chain A"/>
    <property type="match status" value="1"/>
</dbReference>
<dbReference type="PANTHER" id="PTHR22916">
    <property type="entry name" value="GLYCOSYLTRANSFERASE"/>
    <property type="match status" value="1"/>
</dbReference>
<dbReference type="RefSeq" id="WP_173815070.1">
    <property type="nucleotide sequence ID" value="NZ_JAAITX010000009.1"/>
</dbReference>
<dbReference type="InterPro" id="IPR029044">
    <property type="entry name" value="Nucleotide-diphossugar_trans"/>
</dbReference>
<organism evidence="5 6">
    <name type="scientific">Dorea phocaeensis</name>
    <dbReference type="NCBI Taxonomy" id="2040291"/>
    <lineage>
        <taxon>Bacteria</taxon>
        <taxon>Bacillati</taxon>
        <taxon>Bacillota</taxon>
        <taxon>Clostridia</taxon>
        <taxon>Lachnospirales</taxon>
        <taxon>Lachnospiraceae</taxon>
        <taxon>Dorea</taxon>
    </lineage>
</organism>
<sequence length="343" mass="39968">MYDLSIIVPIYNAVDYIKDTVEILLKQNIPFMEIILVDDGSTDGSEKICDELSDSYEQVKCLHIENGGPGHARNCGIECAQGEYVGFCDADDKPSEDMYRILLNTMKKNKANLCLCDIYSERDGRNFGFPWKGGRIFCKEENVDILLASMLGNVDDDCMEVPVWGSSVRSLYMKKILDEYGIRFPTNIRFAEDLVFNIRYIKHCIKSVVIDKVLYHYTFNETSLMNSYRIYQQKMYEERCELIENIMQEIVEIDKTGELRKRFLTSQRCYFHECIGNSARAISEKGWKYAYREIKMIVNSDIVRVAFADLKIHNMKRKLLYNLIKNKNAAALCVYYGIRLRRK</sequence>
<dbReference type="EMBL" id="JAAITX010000009">
    <property type="protein sequence ID" value="NVH59181.1"/>
    <property type="molecule type" value="Genomic_DNA"/>
</dbReference>
<dbReference type="SUPFAM" id="SSF53448">
    <property type="entry name" value="Nucleotide-diphospho-sugar transferases"/>
    <property type="match status" value="1"/>
</dbReference>
<evidence type="ECO:0000313" key="4">
    <source>
        <dbReference type="EMBL" id="NSK15416.1"/>
    </source>
</evidence>
<keyword evidence="1" id="KW-0328">Glycosyltransferase</keyword>
<dbReference type="GO" id="GO:0016757">
    <property type="term" value="F:glycosyltransferase activity"/>
    <property type="evidence" value="ECO:0007669"/>
    <property type="project" value="UniProtKB-KW"/>
</dbReference>
<gene>
    <name evidence="5" type="ORF">G5A66_11170</name>
    <name evidence="4" type="ORF">G5A75_11230</name>
</gene>
<feature type="domain" description="Glycosyltransferase 2-like" evidence="3">
    <location>
        <begin position="5"/>
        <end position="128"/>
    </location>
</feature>
<evidence type="ECO:0000256" key="1">
    <source>
        <dbReference type="ARBA" id="ARBA00022676"/>
    </source>
</evidence>
<evidence type="ECO:0000313" key="6">
    <source>
        <dbReference type="Proteomes" id="UP000528555"/>
    </source>
</evidence>
<dbReference type="PANTHER" id="PTHR22916:SF51">
    <property type="entry name" value="GLYCOSYLTRANSFERASE EPSH-RELATED"/>
    <property type="match status" value="1"/>
</dbReference>
<name>A0A850HMS6_9FIRM</name>
<evidence type="ECO:0000313" key="7">
    <source>
        <dbReference type="Proteomes" id="UP000701680"/>
    </source>
</evidence>
<dbReference type="EMBL" id="JAAIUO010000009">
    <property type="protein sequence ID" value="NSK15416.1"/>
    <property type="molecule type" value="Genomic_DNA"/>
</dbReference>